<feature type="signal peptide" evidence="15">
    <location>
        <begin position="1"/>
        <end position="23"/>
    </location>
</feature>
<proteinExistence type="inferred from homology"/>
<evidence type="ECO:0000256" key="10">
    <source>
        <dbReference type="ARBA" id="ARBA00022989"/>
    </source>
</evidence>
<evidence type="ECO:0000256" key="15">
    <source>
        <dbReference type="SAM" id="SignalP"/>
    </source>
</evidence>
<keyword evidence="7 15" id="KW-0732">Signal</keyword>
<feature type="region of interest" description="Disordered" evidence="14">
    <location>
        <begin position="281"/>
        <end position="300"/>
    </location>
</feature>
<comment type="subcellular location">
    <subcellularLocation>
        <location evidence="1">Endoplasmic reticulum membrane</location>
        <topology evidence="1">Single-pass type I membrane protein</topology>
    </subcellularLocation>
</comment>
<feature type="region of interest" description="Disordered" evidence="14">
    <location>
        <begin position="253"/>
        <end position="274"/>
    </location>
</feature>
<keyword evidence="10" id="KW-1133">Transmembrane helix</keyword>
<evidence type="ECO:0000256" key="6">
    <source>
        <dbReference type="ARBA" id="ARBA00022692"/>
    </source>
</evidence>
<feature type="chain" id="PRO_5034431894" description="Store-operated calcium entry-associated regulatory factor" evidence="15">
    <location>
        <begin position="24"/>
        <end position="350"/>
    </location>
</feature>
<evidence type="ECO:0000256" key="4">
    <source>
        <dbReference type="ARBA" id="ARBA00022448"/>
    </source>
</evidence>
<comment type="similarity">
    <text evidence="2">Belongs to the SARAF family.</text>
</comment>
<dbReference type="InterPro" id="IPR009567">
    <property type="entry name" value="SARAF"/>
</dbReference>
<evidence type="ECO:0000256" key="7">
    <source>
        <dbReference type="ARBA" id="ARBA00022729"/>
    </source>
</evidence>
<dbReference type="GO" id="GO:2001256">
    <property type="term" value="P:regulation of store-operated calcium entry"/>
    <property type="evidence" value="ECO:0007669"/>
    <property type="project" value="InterPro"/>
</dbReference>
<accession>A0A8H3UJ09</accession>
<comment type="caution">
    <text evidence="16">The sequence shown here is derived from an EMBL/GenBank/DDBJ whole genome shotgun (WGS) entry which is preliminary data.</text>
</comment>
<feature type="compositionally biased region" description="Polar residues" evidence="14">
    <location>
        <begin position="149"/>
        <end position="163"/>
    </location>
</feature>
<evidence type="ECO:0000313" key="16">
    <source>
        <dbReference type="EMBL" id="KAE9970236.1"/>
    </source>
</evidence>
<evidence type="ECO:0000313" key="17">
    <source>
        <dbReference type="Proteomes" id="UP000433883"/>
    </source>
</evidence>
<evidence type="ECO:0000256" key="14">
    <source>
        <dbReference type="SAM" id="MobiDB-lite"/>
    </source>
</evidence>
<keyword evidence="11" id="KW-0406">Ion transport</keyword>
<keyword evidence="12" id="KW-0472">Membrane</keyword>
<dbReference type="Proteomes" id="UP000433883">
    <property type="component" value="Unassembled WGS sequence"/>
</dbReference>
<dbReference type="PANTHER" id="PTHR15929">
    <property type="entry name" value="STORE-OPERATED CALCIUM ENTRY-ASSOCIATED REGULATORY FACTOR"/>
    <property type="match status" value="1"/>
</dbReference>
<reference evidence="16 17" key="1">
    <citation type="submission" date="2019-11" db="EMBL/GenBank/DDBJ databases">
        <title>Venturia inaequalis Genome Resource.</title>
        <authorList>
            <person name="Lichtner F.J."/>
        </authorList>
    </citation>
    <scope>NUCLEOTIDE SEQUENCE [LARGE SCALE GENOMIC DNA]</scope>
    <source>
        <strain evidence="16">Bline_iso_100314</strain>
    </source>
</reference>
<protein>
    <recommendedName>
        <fullName evidence="3">Store-operated calcium entry-associated regulatory factor</fullName>
    </recommendedName>
    <alternativeName>
        <fullName evidence="13">Transmembrane protein 66</fullName>
    </alternativeName>
</protein>
<evidence type="ECO:0000256" key="2">
    <source>
        <dbReference type="ARBA" id="ARBA00006833"/>
    </source>
</evidence>
<evidence type="ECO:0000256" key="12">
    <source>
        <dbReference type="ARBA" id="ARBA00023136"/>
    </source>
</evidence>
<keyword evidence="4" id="KW-0813">Transport</keyword>
<keyword evidence="6" id="KW-0812">Transmembrane</keyword>
<sequence length="350" mass="38364">MKAHSFFIKAVSALLGLLAVTAAAETRQSKVLLKNIQSLTLKKGLQTSHRRVEPVPQLKCIGGSGKPHYEVDVMRCTNSGSGYDSNDVEWTCKASLPPEFKLGSTDVICEGYSDSDDPYILKGSCGVEYRLLLTELGQQKYGSKKPAWRSTSPKSESSSGDYDYTQTDAVIMKGATAGSEEANSSKQGIMVGSEEVTRAKDLRAREDLLVQARHLVLPDTIALDLGQLGDAKIVDKYMTSNEDDNEFDIPEELIDSSDLSSTDSSSTNTPSERLLDSYSDLPALEPLEPGPTLPTPTVAPDLRAQITPVQDTKAEDMYQPKNRNLKIRRLTTLELKIRKSPLIHMNAQHT</sequence>
<dbReference type="Pfam" id="PF06682">
    <property type="entry name" value="SARAF"/>
    <property type="match status" value="1"/>
</dbReference>
<dbReference type="GO" id="GO:0006816">
    <property type="term" value="P:calcium ion transport"/>
    <property type="evidence" value="ECO:0007669"/>
    <property type="project" value="UniProtKB-KW"/>
</dbReference>
<dbReference type="PANTHER" id="PTHR15929:SF0">
    <property type="entry name" value="STORE-OPERATED CALCIUM ENTRY-ASSOCIATED REGULATORY FACTOR"/>
    <property type="match status" value="1"/>
</dbReference>
<feature type="compositionally biased region" description="Low complexity" evidence="14">
    <location>
        <begin position="256"/>
        <end position="271"/>
    </location>
</feature>
<dbReference type="GO" id="GO:0005789">
    <property type="term" value="C:endoplasmic reticulum membrane"/>
    <property type="evidence" value="ECO:0007669"/>
    <property type="project" value="UniProtKB-SubCell"/>
</dbReference>
<organism evidence="16 17">
    <name type="scientific">Venturia inaequalis</name>
    <name type="common">Apple scab fungus</name>
    <dbReference type="NCBI Taxonomy" id="5025"/>
    <lineage>
        <taxon>Eukaryota</taxon>
        <taxon>Fungi</taxon>
        <taxon>Dikarya</taxon>
        <taxon>Ascomycota</taxon>
        <taxon>Pezizomycotina</taxon>
        <taxon>Dothideomycetes</taxon>
        <taxon>Pleosporomycetidae</taxon>
        <taxon>Venturiales</taxon>
        <taxon>Venturiaceae</taxon>
        <taxon>Venturia</taxon>
    </lineage>
</organism>
<evidence type="ECO:0000256" key="11">
    <source>
        <dbReference type="ARBA" id="ARBA00023065"/>
    </source>
</evidence>
<keyword evidence="5" id="KW-0109">Calcium transport</keyword>
<keyword evidence="9" id="KW-0106">Calcium</keyword>
<evidence type="ECO:0000256" key="3">
    <source>
        <dbReference type="ARBA" id="ARBA00016584"/>
    </source>
</evidence>
<name>A0A8H3UJ09_VENIN</name>
<evidence type="ECO:0000256" key="1">
    <source>
        <dbReference type="ARBA" id="ARBA00004115"/>
    </source>
</evidence>
<evidence type="ECO:0000256" key="13">
    <source>
        <dbReference type="ARBA" id="ARBA00031116"/>
    </source>
</evidence>
<dbReference type="AlphaFoldDB" id="A0A8H3UJ09"/>
<evidence type="ECO:0000256" key="5">
    <source>
        <dbReference type="ARBA" id="ARBA00022568"/>
    </source>
</evidence>
<keyword evidence="8" id="KW-0256">Endoplasmic reticulum</keyword>
<evidence type="ECO:0000256" key="9">
    <source>
        <dbReference type="ARBA" id="ARBA00022837"/>
    </source>
</evidence>
<dbReference type="EMBL" id="WNWQ01000336">
    <property type="protein sequence ID" value="KAE9970236.1"/>
    <property type="molecule type" value="Genomic_DNA"/>
</dbReference>
<gene>
    <name evidence="16" type="ORF">BLS_005000</name>
</gene>
<feature type="region of interest" description="Disordered" evidence="14">
    <location>
        <begin position="143"/>
        <end position="163"/>
    </location>
</feature>
<evidence type="ECO:0000256" key="8">
    <source>
        <dbReference type="ARBA" id="ARBA00022824"/>
    </source>
</evidence>